<comment type="caution">
    <text evidence="1">The sequence shown here is derived from an EMBL/GenBank/DDBJ whole genome shotgun (WGS) entry which is preliminary data.</text>
</comment>
<protein>
    <submittedName>
        <fullName evidence="1">Uncharacterized protein</fullName>
    </submittedName>
</protein>
<gene>
    <name evidence="1" type="ORF">EV686_103113</name>
</gene>
<evidence type="ECO:0000313" key="2">
    <source>
        <dbReference type="Proteomes" id="UP000294692"/>
    </source>
</evidence>
<dbReference type="Proteomes" id="UP000294692">
    <property type="component" value="Unassembled WGS sequence"/>
</dbReference>
<dbReference type="EMBL" id="SMBX01000003">
    <property type="protein sequence ID" value="TCV00533.1"/>
    <property type="molecule type" value="Genomic_DNA"/>
</dbReference>
<evidence type="ECO:0000313" key="1">
    <source>
        <dbReference type="EMBL" id="TCV00533.1"/>
    </source>
</evidence>
<accession>A0A4R3V9V5</accession>
<dbReference type="AlphaFoldDB" id="A0A4R3V9V5"/>
<keyword evidence="2" id="KW-1185">Reference proteome</keyword>
<sequence>MNNFSHTPTDLHQVRDIQDGLQIRALGFIQKHAGSHLDRKHLLKRAMAYLVDLHPMAEQTAETIAARALCEYESRGAALTLDLDNSTAYMLVVNDPSRGCKRVFSMADIRRLLSTADMAPIRTPSYSAAMAGTATPQ</sequence>
<name>A0A4R3V9V5_9BURK</name>
<dbReference type="RefSeq" id="WP_132475120.1">
    <property type="nucleotide sequence ID" value="NZ_JBHRVM010000001.1"/>
</dbReference>
<reference evidence="1 2" key="1">
    <citation type="submission" date="2019-03" db="EMBL/GenBank/DDBJ databases">
        <title>Genomic Encyclopedia of Type Strains, Phase IV (KMG-IV): sequencing the most valuable type-strain genomes for metagenomic binning, comparative biology and taxonomic classification.</title>
        <authorList>
            <person name="Goeker M."/>
        </authorList>
    </citation>
    <scope>NUCLEOTIDE SEQUENCE [LARGE SCALE GENOMIC DNA]</scope>
    <source>
        <strain evidence="1 2">DSM 100048</strain>
    </source>
</reference>
<organism evidence="1 2">
    <name type="scientific">Paracandidimonas soli</name>
    <dbReference type="NCBI Taxonomy" id="1917182"/>
    <lineage>
        <taxon>Bacteria</taxon>
        <taxon>Pseudomonadati</taxon>
        <taxon>Pseudomonadota</taxon>
        <taxon>Betaproteobacteria</taxon>
        <taxon>Burkholderiales</taxon>
        <taxon>Alcaligenaceae</taxon>
        <taxon>Paracandidimonas</taxon>
    </lineage>
</organism>
<proteinExistence type="predicted"/>